<dbReference type="OrthoDB" id="73465at2759"/>
<dbReference type="EMBL" id="MCGE01000015">
    <property type="protein sequence ID" value="ORZ14184.1"/>
    <property type="molecule type" value="Genomic_DNA"/>
</dbReference>
<feature type="transmembrane region" description="Helical" evidence="6">
    <location>
        <begin position="162"/>
        <end position="185"/>
    </location>
</feature>
<keyword evidence="8" id="KW-1185">Reference proteome</keyword>
<dbReference type="CDD" id="cd02435">
    <property type="entry name" value="CCC1"/>
    <property type="match status" value="1"/>
</dbReference>
<evidence type="ECO:0000256" key="5">
    <source>
        <dbReference type="ARBA" id="ARBA00023136"/>
    </source>
</evidence>
<evidence type="ECO:0000256" key="1">
    <source>
        <dbReference type="ARBA" id="ARBA00004127"/>
    </source>
</evidence>
<evidence type="ECO:0000313" key="7">
    <source>
        <dbReference type="EMBL" id="ORZ14184.1"/>
    </source>
</evidence>
<keyword evidence="3 6" id="KW-0812">Transmembrane</keyword>
<evidence type="ECO:0000313" key="8">
    <source>
        <dbReference type="Proteomes" id="UP000193560"/>
    </source>
</evidence>
<keyword evidence="5 6" id="KW-0472">Membrane</keyword>
<feature type="transmembrane region" description="Helical" evidence="6">
    <location>
        <begin position="191"/>
        <end position="210"/>
    </location>
</feature>
<keyword evidence="4 6" id="KW-1133">Transmembrane helix</keyword>
<dbReference type="STRING" id="90262.A0A1X2IDG4"/>
<comment type="subcellular location">
    <subcellularLocation>
        <location evidence="1">Endomembrane system</location>
        <topology evidence="1">Multi-pass membrane protein</topology>
    </subcellularLocation>
</comment>
<evidence type="ECO:0000256" key="2">
    <source>
        <dbReference type="ARBA" id="ARBA00007049"/>
    </source>
</evidence>
<comment type="caution">
    <text evidence="7">The sequence shown here is derived from an EMBL/GenBank/DDBJ whole genome shotgun (WGS) entry which is preliminary data.</text>
</comment>
<gene>
    <name evidence="7" type="ORF">BCR42DRAFT_377562</name>
</gene>
<sequence length="254" mass="27912">MTSFINRLRRTPSSEYRPIGHTEEHFQSAEIVRDAIIGLSDGLTVPFALAAGLSSLGSSRIVVYGGAAEIVSGSISMALGGFLAAKSEIEHYKTERQREEREVEDCPQDEEDEIVDILEPYGLDRVTIQPIIDKLKENPQKFVDFMMKFELALEMPDPRRSWISALTIGSSYFLGGLIPLIPYVLMEDATLALWVSVAVTLFTLLVFGYVKSRLVNPKGAIWGAIQTLLIGALAAGASYGIVYLLPDESDPISK</sequence>
<dbReference type="AlphaFoldDB" id="A0A1X2IDG4"/>
<reference evidence="7 8" key="1">
    <citation type="submission" date="2016-07" db="EMBL/GenBank/DDBJ databases">
        <title>Pervasive Adenine N6-methylation of Active Genes in Fungi.</title>
        <authorList>
            <consortium name="DOE Joint Genome Institute"/>
            <person name="Mondo S.J."/>
            <person name="Dannebaum R.O."/>
            <person name="Kuo R.C."/>
            <person name="Labutti K."/>
            <person name="Haridas S."/>
            <person name="Kuo A."/>
            <person name="Salamov A."/>
            <person name="Ahrendt S.R."/>
            <person name="Lipzen A."/>
            <person name="Sullivan W."/>
            <person name="Andreopoulos W.B."/>
            <person name="Clum A."/>
            <person name="Lindquist E."/>
            <person name="Daum C."/>
            <person name="Ramamoorthy G.K."/>
            <person name="Gryganskyi A."/>
            <person name="Culley D."/>
            <person name="Magnuson J.K."/>
            <person name="James T.Y."/>
            <person name="O'Malley M.A."/>
            <person name="Stajich J.E."/>
            <person name="Spatafora J.W."/>
            <person name="Visel A."/>
            <person name="Grigoriev I.V."/>
        </authorList>
    </citation>
    <scope>NUCLEOTIDE SEQUENCE [LARGE SCALE GENOMIC DNA]</scope>
    <source>
        <strain evidence="7 8">NRRL 1336</strain>
    </source>
</reference>
<organism evidence="7 8">
    <name type="scientific">Absidia repens</name>
    <dbReference type="NCBI Taxonomy" id="90262"/>
    <lineage>
        <taxon>Eukaryota</taxon>
        <taxon>Fungi</taxon>
        <taxon>Fungi incertae sedis</taxon>
        <taxon>Mucoromycota</taxon>
        <taxon>Mucoromycotina</taxon>
        <taxon>Mucoromycetes</taxon>
        <taxon>Mucorales</taxon>
        <taxon>Cunninghamellaceae</taxon>
        <taxon>Absidia</taxon>
    </lineage>
</organism>
<name>A0A1X2IDG4_9FUNG</name>
<dbReference type="GO" id="GO:0012505">
    <property type="term" value="C:endomembrane system"/>
    <property type="evidence" value="ECO:0007669"/>
    <property type="project" value="UniProtKB-SubCell"/>
</dbReference>
<evidence type="ECO:0000256" key="3">
    <source>
        <dbReference type="ARBA" id="ARBA00022692"/>
    </source>
</evidence>
<dbReference type="GO" id="GO:0030026">
    <property type="term" value="P:intracellular manganese ion homeostasis"/>
    <property type="evidence" value="ECO:0007669"/>
    <property type="project" value="InterPro"/>
</dbReference>
<dbReference type="InterPro" id="IPR008217">
    <property type="entry name" value="Ccc1_fam"/>
</dbReference>
<protein>
    <submittedName>
        <fullName evidence="7">Ccc1 family</fullName>
    </submittedName>
</protein>
<evidence type="ECO:0000256" key="6">
    <source>
        <dbReference type="SAM" id="Phobius"/>
    </source>
</evidence>
<dbReference type="Pfam" id="PF01988">
    <property type="entry name" value="VIT1"/>
    <property type="match status" value="1"/>
</dbReference>
<accession>A0A1X2IDG4</accession>
<dbReference type="Proteomes" id="UP000193560">
    <property type="component" value="Unassembled WGS sequence"/>
</dbReference>
<proteinExistence type="inferred from homology"/>
<dbReference type="PANTHER" id="PTHR31851">
    <property type="entry name" value="FE(2+)/MN(2+) TRANSPORTER PCL1"/>
    <property type="match status" value="1"/>
</dbReference>
<dbReference type="GO" id="GO:0005384">
    <property type="term" value="F:manganese ion transmembrane transporter activity"/>
    <property type="evidence" value="ECO:0007669"/>
    <property type="project" value="InterPro"/>
</dbReference>
<comment type="similarity">
    <text evidence="2">Belongs to the CCC1 family.</text>
</comment>
<feature type="transmembrane region" description="Helical" evidence="6">
    <location>
        <begin position="222"/>
        <end position="245"/>
    </location>
</feature>
<evidence type="ECO:0000256" key="4">
    <source>
        <dbReference type="ARBA" id="ARBA00022989"/>
    </source>
</evidence>